<dbReference type="PANTHER" id="PTHR48165">
    <property type="entry name" value="BNAC03G44900D PROTEIN"/>
    <property type="match status" value="1"/>
</dbReference>
<accession>A0AAE1JVF2</accession>
<evidence type="ECO:0000313" key="2">
    <source>
        <dbReference type="EMBL" id="KAK4275806.1"/>
    </source>
</evidence>
<dbReference type="Proteomes" id="UP001293593">
    <property type="component" value="Unassembled WGS sequence"/>
</dbReference>
<organism evidence="2 3">
    <name type="scientific">Acacia crassicarpa</name>
    <name type="common">northern wattle</name>
    <dbReference type="NCBI Taxonomy" id="499986"/>
    <lineage>
        <taxon>Eukaryota</taxon>
        <taxon>Viridiplantae</taxon>
        <taxon>Streptophyta</taxon>
        <taxon>Embryophyta</taxon>
        <taxon>Tracheophyta</taxon>
        <taxon>Spermatophyta</taxon>
        <taxon>Magnoliopsida</taxon>
        <taxon>eudicotyledons</taxon>
        <taxon>Gunneridae</taxon>
        <taxon>Pentapetalae</taxon>
        <taxon>rosids</taxon>
        <taxon>fabids</taxon>
        <taxon>Fabales</taxon>
        <taxon>Fabaceae</taxon>
        <taxon>Caesalpinioideae</taxon>
        <taxon>mimosoid clade</taxon>
        <taxon>Acacieae</taxon>
        <taxon>Acacia</taxon>
    </lineage>
</organism>
<proteinExistence type="predicted"/>
<dbReference type="PANTHER" id="PTHR48165:SF1">
    <property type="entry name" value="TRANSMEMBRANE PROTEIN"/>
    <property type="match status" value="1"/>
</dbReference>
<gene>
    <name evidence="2" type="ORF">QN277_018827</name>
</gene>
<dbReference type="EMBL" id="JAWXYG010000004">
    <property type="protein sequence ID" value="KAK4275806.1"/>
    <property type="molecule type" value="Genomic_DNA"/>
</dbReference>
<evidence type="ECO:0000256" key="1">
    <source>
        <dbReference type="SAM" id="MobiDB-lite"/>
    </source>
</evidence>
<reference evidence="2" key="1">
    <citation type="submission" date="2023-10" db="EMBL/GenBank/DDBJ databases">
        <title>Chromosome-level genome of the transformable northern wattle, Acacia crassicarpa.</title>
        <authorList>
            <person name="Massaro I."/>
            <person name="Sinha N.R."/>
            <person name="Poethig S."/>
            <person name="Leichty A.R."/>
        </authorList>
    </citation>
    <scope>NUCLEOTIDE SEQUENCE</scope>
    <source>
        <strain evidence="2">Acra3RX</strain>
        <tissue evidence="2">Leaf</tissue>
    </source>
</reference>
<keyword evidence="3" id="KW-1185">Reference proteome</keyword>
<evidence type="ECO:0000313" key="3">
    <source>
        <dbReference type="Proteomes" id="UP001293593"/>
    </source>
</evidence>
<feature type="region of interest" description="Disordered" evidence="1">
    <location>
        <begin position="28"/>
        <end position="49"/>
    </location>
</feature>
<sequence length="122" mass="13253">MWRLLAAMARRLENMKKSPRVADENMFAAAGGEGGNTGGDHREGGGRRRSQGWSLIHSILLAPVSVILCVSSNNNSDYGNYGASGSTGNFINDGFWGSGDYEHFSDMNQMIVSDSMRFAILM</sequence>
<dbReference type="AlphaFoldDB" id="A0AAE1JVF2"/>
<comment type="caution">
    <text evidence="2">The sequence shown here is derived from an EMBL/GenBank/DDBJ whole genome shotgun (WGS) entry which is preliminary data.</text>
</comment>
<protein>
    <submittedName>
        <fullName evidence="2">Uncharacterized protein</fullName>
    </submittedName>
</protein>
<name>A0AAE1JVF2_9FABA</name>